<sequence>MSFVARLCRSSVRPVARVGFSARPMAMPMRLAPLRQYSSHDNETFEEFTARFEKEFDEAYDLFEVQRVLNNVFSYDLVPAPSVMEKALQAARRVNDYATASRVFEGLRYKVENKEQYQQYLDALKDTREELGITLKEELFQEN</sequence>
<dbReference type="GO" id="GO:0005743">
    <property type="term" value="C:mitochondrial inner membrane"/>
    <property type="evidence" value="ECO:0007669"/>
    <property type="project" value="UniProtKB-SubCell"/>
</dbReference>
<dbReference type="AlphaFoldDB" id="A0A060T2A3"/>
<dbReference type="Gene3D" id="1.25.40.40">
    <property type="entry name" value="Cytochrome c oxidase, subunit Va/VI"/>
    <property type="match status" value="1"/>
</dbReference>
<keyword evidence="8 13" id="KW-0408">Iron</keyword>
<dbReference type="Pfam" id="PF02284">
    <property type="entry name" value="COX5A"/>
    <property type="match status" value="1"/>
</dbReference>
<dbReference type="GO" id="GO:0006123">
    <property type="term" value="P:mitochondrial electron transport, cytochrome c to oxygen"/>
    <property type="evidence" value="ECO:0007669"/>
    <property type="project" value="UniProtKB-UniRule"/>
</dbReference>
<keyword evidence="9 13" id="KW-0496">Mitochondrion</keyword>
<comment type="similarity">
    <text evidence="3 13">Belongs to the cytochrome c oxidase subunit 5A family.</text>
</comment>
<name>A0A060T2A3_BLAAD</name>
<reference evidence="14" key="1">
    <citation type="submission" date="2014-02" db="EMBL/GenBank/DDBJ databases">
        <authorList>
            <person name="Genoscope - CEA"/>
        </authorList>
    </citation>
    <scope>NUCLEOTIDE SEQUENCE</scope>
    <source>
        <strain evidence="14">LS3</strain>
    </source>
</reference>
<evidence type="ECO:0000256" key="12">
    <source>
        <dbReference type="ARBA" id="ARBA00082700"/>
    </source>
</evidence>
<comment type="subcellular location">
    <subcellularLocation>
        <location evidence="1 13">Mitochondrion inner membrane</location>
        <topology evidence="1 13">Peripheral membrane protein</topology>
        <orientation evidence="1 13">Matrix side</orientation>
    </subcellularLocation>
</comment>
<organism evidence="14">
    <name type="scientific">Blastobotrys adeninivorans</name>
    <name type="common">Yeast</name>
    <name type="synonym">Arxula adeninivorans</name>
    <dbReference type="NCBI Taxonomy" id="409370"/>
    <lineage>
        <taxon>Eukaryota</taxon>
        <taxon>Fungi</taxon>
        <taxon>Dikarya</taxon>
        <taxon>Ascomycota</taxon>
        <taxon>Saccharomycotina</taxon>
        <taxon>Dipodascomycetes</taxon>
        <taxon>Dipodascales</taxon>
        <taxon>Trichomonascaceae</taxon>
        <taxon>Blastobotrys</taxon>
    </lineage>
</organism>
<dbReference type="GO" id="GO:0046872">
    <property type="term" value="F:metal ion binding"/>
    <property type="evidence" value="ECO:0007669"/>
    <property type="project" value="UniProtKB-UniRule"/>
</dbReference>
<dbReference type="PhylomeDB" id="A0A060T2A3"/>
<evidence type="ECO:0000256" key="9">
    <source>
        <dbReference type="ARBA" id="ARBA00023128"/>
    </source>
</evidence>
<dbReference type="FunFam" id="1.25.40.40:FF:000001">
    <property type="entry name" value="Cytochrome c oxidase subunit VI"/>
    <property type="match status" value="1"/>
</dbReference>
<proteinExistence type="inferred from homology"/>
<dbReference type="GO" id="GO:0045277">
    <property type="term" value="C:respiratory chain complex IV"/>
    <property type="evidence" value="ECO:0007669"/>
    <property type="project" value="UniProtKB-UniRule"/>
</dbReference>
<evidence type="ECO:0000256" key="4">
    <source>
        <dbReference type="ARBA" id="ARBA00022617"/>
    </source>
</evidence>
<protein>
    <recommendedName>
        <fullName evidence="11 13">Cytochrome c oxidase subunit 6, mitochondrial</fullName>
    </recommendedName>
    <alternativeName>
        <fullName evidence="12 13">Cytochrome c oxidase polypeptide VI</fullName>
    </alternativeName>
</protein>
<evidence type="ECO:0000256" key="2">
    <source>
        <dbReference type="ARBA" id="ARBA00004673"/>
    </source>
</evidence>
<reference evidence="14" key="2">
    <citation type="submission" date="2014-06" db="EMBL/GenBank/DDBJ databases">
        <title>The complete genome of Blastobotrys (Arxula) adeninivorans LS3 - a yeast of biotechnological interest.</title>
        <authorList>
            <person name="Kunze G."/>
            <person name="Gaillardin C."/>
            <person name="Czernicka M."/>
            <person name="Durrens P."/>
            <person name="Martin T."/>
            <person name="Boer E."/>
            <person name="Gabaldon T."/>
            <person name="Cruz J."/>
            <person name="Talla E."/>
            <person name="Marck C."/>
            <person name="Goffeau A."/>
            <person name="Barbe V."/>
            <person name="Baret P."/>
            <person name="Baronian K."/>
            <person name="Beier S."/>
            <person name="Bleykasten C."/>
            <person name="Bode R."/>
            <person name="Casaregola S."/>
            <person name="Despons L."/>
            <person name="Fairhead C."/>
            <person name="Giersberg M."/>
            <person name="Gierski P."/>
            <person name="Hahnel U."/>
            <person name="Hartmann A."/>
            <person name="Jankowska D."/>
            <person name="Jubin C."/>
            <person name="Jung P."/>
            <person name="Lafontaine I."/>
            <person name="Leh-Louis V."/>
            <person name="Lemaire M."/>
            <person name="Marcet-Houben M."/>
            <person name="Mascher M."/>
            <person name="Morel G."/>
            <person name="Richard G.-F."/>
            <person name="Riechen J."/>
            <person name="Sacerdot C."/>
            <person name="Sarkar A."/>
            <person name="Savel G."/>
            <person name="Schacherer J."/>
            <person name="Sherman D."/>
            <person name="Straub M.-L."/>
            <person name="Stein N."/>
            <person name="Thierry A."/>
            <person name="Trautwein-Schult A."/>
            <person name="Westhof E."/>
            <person name="Worch S."/>
            <person name="Dujon B."/>
            <person name="Souciet J.-L."/>
            <person name="Wincker P."/>
            <person name="Scholz U."/>
            <person name="Neuveglise N."/>
        </authorList>
    </citation>
    <scope>NUCLEOTIDE SEQUENCE</scope>
    <source>
        <strain evidence="14">LS3</strain>
    </source>
</reference>
<comment type="subunit">
    <text evidence="13">Component of the cytochrome c oxidase (complex IV, CIV), a multisubunit enzyme composed of a catalytic core of 3 subunits and several supernumerary subunits.</text>
</comment>
<evidence type="ECO:0000256" key="7">
    <source>
        <dbReference type="ARBA" id="ARBA00022946"/>
    </source>
</evidence>
<evidence type="ECO:0000256" key="8">
    <source>
        <dbReference type="ARBA" id="ARBA00023004"/>
    </source>
</evidence>
<dbReference type="PANTHER" id="PTHR14200">
    <property type="entry name" value="CYTOCHROME C OXIDASE POLYPEPTIDE"/>
    <property type="match status" value="1"/>
</dbReference>
<keyword evidence="5 13" id="KW-0479">Metal-binding</keyword>
<comment type="function">
    <text evidence="13">Component of the cytochrome c oxidase, the last enzyme in the mitochondrial electron transport chain which drives oxidative phosphorylation. The respiratory chain contains 3 multisubunit complexes succinate dehydrogenase (complex II, CII), ubiquinol-cytochrome c oxidoreductase (cytochrome b-c1 complex, complex III, CIII) and cytochrome c oxidase (complex IV, CIV), that cooperate to transfer electrons derived from NADH and succinate to molecular oxygen, creating an electrochemical gradient over the inner membrane that drives transmembrane transport and the ATP synthase. Cytochrome c oxidase is the component of the respiratory chain that catalyzes the reduction of oxygen to water. Electrons originating from reduced cytochrome c in the intermembrane space (IMS) are transferred via the dinuclear copper A center (CU(A)) of subunit 2 and heme A of subunit 1 to the active site in subunit 1, a binuclear center (BNC) formed by heme A3 and copper B (CU(B)). The BNC reduces molecular oxygen to 2 water molecules using 4 electrons from cytochrome c in the IMS and 4 protons from the mitochondrial matrix.</text>
</comment>
<dbReference type="EMBL" id="HG937691">
    <property type="protein sequence ID" value="CDP33042.1"/>
    <property type="molecule type" value="Genomic_DNA"/>
</dbReference>
<gene>
    <name evidence="14" type="ORF">GNLVRS02_ARAD1A00440g</name>
</gene>
<dbReference type="CDD" id="cd00923">
    <property type="entry name" value="Cyt_c_Oxidase_Va"/>
    <property type="match status" value="1"/>
</dbReference>
<evidence type="ECO:0000313" key="14">
    <source>
        <dbReference type="EMBL" id="CDP33042.1"/>
    </source>
</evidence>
<evidence type="ECO:0000256" key="10">
    <source>
        <dbReference type="ARBA" id="ARBA00023136"/>
    </source>
</evidence>
<accession>A0A060T2A3</accession>
<dbReference type="SUPFAM" id="SSF48479">
    <property type="entry name" value="Cytochrome c oxidase subunit E"/>
    <property type="match status" value="1"/>
</dbReference>
<comment type="pathway">
    <text evidence="2 13">Energy metabolism; oxidative phosphorylation.</text>
</comment>
<evidence type="ECO:0000256" key="13">
    <source>
        <dbReference type="RuleBase" id="RU368103"/>
    </source>
</evidence>
<keyword evidence="10 13" id="KW-0472">Membrane</keyword>
<dbReference type="UniPathway" id="UPA00705"/>
<keyword evidence="14" id="KW-0560">Oxidoreductase</keyword>
<keyword evidence="4 13" id="KW-0349">Heme</keyword>
<dbReference type="InterPro" id="IPR036545">
    <property type="entry name" value="Cyt_c_oxidase_su5A/6_sf"/>
</dbReference>
<keyword evidence="7 13" id="KW-0809">Transit peptide</keyword>
<evidence type="ECO:0000256" key="11">
    <source>
        <dbReference type="ARBA" id="ARBA00070174"/>
    </source>
</evidence>
<dbReference type="PANTHER" id="PTHR14200:SF11">
    <property type="entry name" value="CYTOCHROME C OXIDASE SUBUNIT 5A, MITOCHONDRIAL"/>
    <property type="match status" value="1"/>
</dbReference>
<evidence type="ECO:0000256" key="6">
    <source>
        <dbReference type="ARBA" id="ARBA00022792"/>
    </source>
</evidence>
<dbReference type="InterPro" id="IPR003204">
    <property type="entry name" value="Cyt_c_oxidase_su5A/6"/>
</dbReference>
<evidence type="ECO:0000256" key="3">
    <source>
        <dbReference type="ARBA" id="ARBA00007972"/>
    </source>
</evidence>
<keyword evidence="6 13" id="KW-0999">Mitochondrion inner membrane</keyword>
<dbReference type="GO" id="GO:0016491">
    <property type="term" value="F:oxidoreductase activity"/>
    <property type="evidence" value="ECO:0007669"/>
    <property type="project" value="UniProtKB-KW"/>
</dbReference>
<evidence type="ECO:0000256" key="1">
    <source>
        <dbReference type="ARBA" id="ARBA00004443"/>
    </source>
</evidence>
<evidence type="ECO:0000256" key="5">
    <source>
        <dbReference type="ARBA" id="ARBA00022723"/>
    </source>
</evidence>